<dbReference type="Proteomes" id="UP000007050">
    <property type="component" value="Chromosome"/>
</dbReference>
<keyword evidence="1" id="KW-1133">Transmembrane helix</keyword>
<feature type="transmembrane region" description="Helical" evidence="1">
    <location>
        <begin position="68"/>
        <end position="88"/>
    </location>
</feature>
<gene>
    <name evidence="2" type="ORF">ES1_10750</name>
</gene>
<evidence type="ECO:0000313" key="3">
    <source>
        <dbReference type="Proteomes" id="UP000007050"/>
    </source>
</evidence>
<accession>D4MK26</accession>
<proteinExistence type="predicted"/>
<sequence length="175" mass="20185">MKNIERMLSNCGITYEVLPENDSLNKLAKSLRKKIIFDMLKDERIPAFCVVGLLIAMVLSFVKGYPVLSFVTIVFVIIAVAIQLILICKYRKDVTDLYKSRTYYKLLTDEHNAAELAKMIYDNVSRTAYKVNGESYMKNRLHKSNFTRNNNYEIILIAFGDYDNLSNVPMMIADM</sequence>
<dbReference type="AlphaFoldDB" id="D4MK26"/>
<dbReference type="PATRIC" id="fig|717961.3.peg.1172"/>
<dbReference type="KEGG" id="esr:ES1_10750"/>
<reference evidence="2 3" key="2">
    <citation type="submission" date="2010-03" db="EMBL/GenBank/DDBJ databases">
        <authorList>
            <person name="Pajon A."/>
        </authorList>
    </citation>
    <scope>NUCLEOTIDE SEQUENCE [LARGE SCALE GENOMIC DNA]</scope>
    <source>
        <strain evidence="2 3">V10Sc8a</strain>
    </source>
</reference>
<evidence type="ECO:0000313" key="2">
    <source>
        <dbReference type="EMBL" id="CBL34109.1"/>
    </source>
</evidence>
<evidence type="ECO:0000256" key="1">
    <source>
        <dbReference type="SAM" id="Phobius"/>
    </source>
</evidence>
<keyword evidence="1" id="KW-0472">Membrane</keyword>
<dbReference type="EMBL" id="FP929059">
    <property type="protein sequence ID" value="CBL34109.1"/>
    <property type="molecule type" value="Genomic_DNA"/>
</dbReference>
<protein>
    <submittedName>
        <fullName evidence="2">Uncharacterized protein</fullName>
    </submittedName>
</protein>
<reference evidence="2 3" key="1">
    <citation type="submission" date="2010-03" db="EMBL/GenBank/DDBJ databases">
        <title>The genome sequence of Eubacterium siraeum V10Sc8a.</title>
        <authorList>
            <consortium name="metaHIT consortium -- http://www.metahit.eu/"/>
            <person name="Pajon A."/>
            <person name="Turner K."/>
            <person name="Parkhill J."/>
            <person name="Duncan S."/>
            <person name="Flint H."/>
        </authorList>
    </citation>
    <scope>NUCLEOTIDE SEQUENCE [LARGE SCALE GENOMIC DNA]</scope>
    <source>
        <strain evidence="2 3">V10Sc8a</strain>
    </source>
</reference>
<dbReference type="HOGENOM" id="CLU_1530331_0_0_9"/>
<organism evidence="2 3">
    <name type="scientific">[Eubacterium] siraeum V10Sc8a</name>
    <dbReference type="NCBI Taxonomy" id="717961"/>
    <lineage>
        <taxon>Bacteria</taxon>
        <taxon>Bacillati</taxon>
        <taxon>Bacillota</taxon>
        <taxon>Clostridia</taxon>
        <taxon>Eubacteriales</taxon>
        <taxon>Oscillospiraceae</taxon>
        <taxon>Oscillospiraceae incertae sedis</taxon>
    </lineage>
</organism>
<keyword evidence="1" id="KW-0812">Transmembrane</keyword>
<dbReference type="BioCyc" id="ESIR717961:G136L-875-MONOMER"/>
<name>D4MK26_9FIRM</name>
<feature type="transmembrane region" description="Helical" evidence="1">
    <location>
        <begin position="45"/>
        <end position="62"/>
    </location>
</feature>